<dbReference type="OrthoDB" id="5290611at2"/>
<keyword evidence="4" id="KW-0276">Fatty acid metabolism</keyword>
<comment type="catalytic activity">
    <reaction evidence="8">
        <text>a 4-saturated-(3S)-3-hydroxyacyl-CoA = a (3E)-enoyl-CoA + H2O</text>
        <dbReference type="Rhea" id="RHEA:20724"/>
        <dbReference type="ChEBI" id="CHEBI:15377"/>
        <dbReference type="ChEBI" id="CHEBI:58521"/>
        <dbReference type="ChEBI" id="CHEBI:137480"/>
        <dbReference type="EC" id="4.2.1.17"/>
    </reaction>
</comment>
<evidence type="ECO:0000313" key="11">
    <source>
        <dbReference type="Proteomes" id="UP000182108"/>
    </source>
</evidence>
<evidence type="ECO:0000256" key="1">
    <source>
        <dbReference type="ARBA" id="ARBA00002994"/>
    </source>
</evidence>
<dbReference type="EC" id="4.2.1.17" evidence="3"/>
<comment type="catalytic activity">
    <reaction evidence="7">
        <text>a (3S)-3-hydroxyacyl-CoA = a (2E)-enoyl-CoA + H2O</text>
        <dbReference type="Rhea" id="RHEA:16105"/>
        <dbReference type="ChEBI" id="CHEBI:15377"/>
        <dbReference type="ChEBI" id="CHEBI:57318"/>
        <dbReference type="ChEBI" id="CHEBI:58856"/>
        <dbReference type="EC" id="4.2.1.17"/>
    </reaction>
</comment>
<dbReference type="Proteomes" id="UP000182108">
    <property type="component" value="Unassembled WGS sequence"/>
</dbReference>
<evidence type="ECO:0000256" key="6">
    <source>
        <dbReference type="ARBA" id="ARBA00023239"/>
    </source>
</evidence>
<dbReference type="PROSITE" id="PS00166">
    <property type="entry name" value="ENOYL_COA_HYDRATASE"/>
    <property type="match status" value="1"/>
</dbReference>
<dbReference type="FunFam" id="1.10.12.10:FF:000001">
    <property type="entry name" value="Probable enoyl-CoA hydratase, mitochondrial"/>
    <property type="match status" value="1"/>
</dbReference>
<dbReference type="InterPro" id="IPR029045">
    <property type="entry name" value="ClpP/crotonase-like_dom_sf"/>
</dbReference>
<dbReference type="AlphaFoldDB" id="A0A0K6IPE6"/>
<gene>
    <name evidence="10" type="ORF">Ga0061068_101150</name>
</gene>
<name>A0A0K6IPE6_9PROT</name>
<dbReference type="PANTHER" id="PTHR11941:SF54">
    <property type="entry name" value="ENOYL-COA HYDRATASE, MITOCHONDRIAL"/>
    <property type="match status" value="1"/>
</dbReference>
<reference evidence="11" key="1">
    <citation type="submission" date="2015-08" db="EMBL/GenBank/DDBJ databases">
        <authorList>
            <person name="Babu N.S."/>
            <person name="Beckwith C.J."/>
            <person name="Beseler K.G."/>
            <person name="Brison A."/>
            <person name="Carone J.V."/>
            <person name="Caskin T.P."/>
            <person name="Diamond M."/>
            <person name="Durham M.E."/>
            <person name="Foxe J.M."/>
            <person name="Go M."/>
            <person name="Henderson B.A."/>
            <person name="Jones I.B."/>
            <person name="McGettigan J.A."/>
            <person name="Micheletti S.J."/>
            <person name="Nasrallah M.E."/>
            <person name="Ortiz D."/>
            <person name="Piller C.R."/>
            <person name="Privatt S.R."/>
            <person name="Schneider S.L."/>
            <person name="Sharp S."/>
            <person name="Smith T.C."/>
            <person name="Stanton J.D."/>
            <person name="Ullery H.E."/>
            <person name="Wilson R.J."/>
            <person name="Serrano M.G."/>
            <person name="Buck G."/>
            <person name="Lee V."/>
            <person name="Wang Y."/>
            <person name="Carvalho R."/>
            <person name="Voegtly L."/>
            <person name="Shi R."/>
            <person name="Duckworth R."/>
            <person name="Johnson A."/>
            <person name="Loviza R."/>
            <person name="Walstead R."/>
            <person name="Shah Z."/>
            <person name="Kiflezghi M."/>
            <person name="Wade K."/>
            <person name="Ball S.L."/>
            <person name="Bradley K.W."/>
            <person name="Asai D.J."/>
            <person name="Bowman C.A."/>
            <person name="Russell D.A."/>
            <person name="Pope W.H."/>
            <person name="Jacobs-Sera D."/>
            <person name="Hendrix R.W."/>
            <person name="Hatfull G.F."/>
        </authorList>
    </citation>
    <scope>NUCLEOTIDE SEQUENCE [LARGE SCALE GENOMIC DNA]</scope>
    <source>
        <strain evidence="11">JCM 19170</strain>
    </source>
</reference>
<dbReference type="InterPro" id="IPR014748">
    <property type="entry name" value="Enoyl-CoA_hydra_C"/>
</dbReference>
<dbReference type="NCBIfam" id="NF004517">
    <property type="entry name" value="PRK05862.1"/>
    <property type="match status" value="1"/>
</dbReference>
<evidence type="ECO:0000256" key="3">
    <source>
        <dbReference type="ARBA" id="ARBA00012076"/>
    </source>
</evidence>
<accession>A0A0K6IPE6</accession>
<organism evidence="10 11">
    <name type="scientific">Tepidiphilus thermophilus</name>
    <dbReference type="NCBI Taxonomy" id="876478"/>
    <lineage>
        <taxon>Bacteria</taxon>
        <taxon>Pseudomonadati</taxon>
        <taxon>Pseudomonadota</taxon>
        <taxon>Hydrogenophilia</taxon>
        <taxon>Hydrogenophilales</taxon>
        <taxon>Hydrogenophilaceae</taxon>
        <taxon>Tepidiphilus</taxon>
    </lineage>
</organism>
<dbReference type="InterPro" id="IPR001753">
    <property type="entry name" value="Enoyl-CoA_hydra/iso"/>
</dbReference>
<comment type="similarity">
    <text evidence="2 9">Belongs to the enoyl-CoA hydratase/isomerase family.</text>
</comment>
<dbReference type="Gene3D" id="3.90.226.10">
    <property type="entry name" value="2-enoyl-CoA Hydratase, Chain A, domain 1"/>
    <property type="match status" value="1"/>
</dbReference>
<dbReference type="Pfam" id="PF00378">
    <property type="entry name" value="ECH_1"/>
    <property type="match status" value="1"/>
</dbReference>
<sequence length="258" mass="28143">MDYQNIIVETHGRVGLIRLNRPKQLNALNDALVDELGHALDVFEADEGIGAIVITGSEKAFAAGADIAAMANFSYMDAYKGNYITRNWERVKTCRKPVIAAVAGFALGGGCELAMMCDLIIAADNAKFGQPEVKLGILPGAGGTQRLPRAVGKAKAMEMCLTGRFMDAEEAERSGLVARVVPAERLLEDALETAKTIASYSLPVVMMIKECVNRAYESPLNEGLLFERRTFHSSFALEDQKEGMAAFLEKRAPQFKHR</sequence>
<evidence type="ECO:0000256" key="5">
    <source>
        <dbReference type="ARBA" id="ARBA00023098"/>
    </source>
</evidence>
<dbReference type="Gene3D" id="1.10.12.10">
    <property type="entry name" value="Lyase 2-enoyl-coa Hydratase, Chain A, domain 2"/>
    <property type="match status" value="1"/>
</dbReference>
<dbReference type="RefSeq" id="WP_055422537.1">
    <property type="nucleotide sequence ID" value="NZ_CYHH01000001.1"/>
</dbReference>
<dbReference type="EMBL" id="CYHH01000001">
    <property type="protein sequence ID" value="CUB04973.1"/>
    <property type="molecule type" value="Genomic_DNA"/>
</dbReference>
<evidence type="ECO:0000256" key="8">
    <source>
        <dbReference type="ARBA" id="ARBA00023717"/>
    </source>
</evidence>
<comment type="function">
    <text evidence="1">Could possibly oxidize fatty acids using specific components.</text>
</comment>
<proteinExistence type="inferred from homology"/>
<evidence type="ECO:0000256" key="2">
    <source>
        <dbReference type="ARBA" id="ARBA00005254"/>
    </source>
</evidence>
<dbReference type="FunFam" id="3.90.226.10:FF:000019">
    <property type="entry name" value="Enoyl-CoA hydratase, mitochondrial"/>
    <property type="match status" value="1"/>
</dbReference>
<dbReference type="PANTHER" id="PTHR11941">
    <property type="entry name" value="ENOYL-COA HYDRATASE-RELATED"/>
    <property type="match status" value="1"/>
</dbReference>
<dbReference type="CDD" id="cd06558">
    <property type="entry name" value="crotonase-like"/>
    <property type="match status" value="1"/>
</dbReference>
<protein>
    <recommendedName>
        <fullName evidence="3">enoyl-CoA hydratase</fullName>
        <ecNumber evidence="3">4.2.1.17</ecNumber>
    </recommendedName>
</protein>
<keyword evidence="6" id="KW-0456">Lyase</keyword>
<dbReference type="GO" id="GO:0006635">
    <property type="term" value="P:fatty acid beta-oxidation"/>
    <property type="evidence" value="ECO:0007669"/>
    <property type="project" value="TreeGrafter"/>
</dbReference>
<dbReference type="GO" id="GO:0004300">
    <property type="term" value="F:enoyl-CoA hydratase activity"/>
    <property type="evidence" value="ECO:0007669"/>
    <property type="project" value="UniProtKB-EC"/>
</dbReference>
<evidence type="ECO:0000313" key="10">
    <source>
        <dbReference type="EMBL" id="CUB04973.1"/>
    </source>
</evidence>
<evidence type="ECO:0000256" key="7">
    <source>
        <dbReference type="ARBA" id="ARBA00023709"/>
    </source>
</evidence>
<keyword evidence="5" id="KW-0443">Lipid metabolism</keyword>
<evidence type="ECO:0000256" key="4">
    <source>
        <dbReference type="ARBA" id="ARBA00022832"/>
    </source>
</evidence>
<evidence type="ECO:0000256" key="9">
    <source>
        <dbReference type="RuleBase" id="RU003707"/>
    </source>
</evidence>
<keyword evidence="11" id="KW-1185">Reference proteome</keyword>
<dbReference type="InterPro" id="IPR018376">
    <property type="entry name" value="Enoyl-CoA_hyd/isom_CS"/>
</dbReference>
<dbReference type="SUPFAM" id="SSF52096">
    <property type="entry name" value="ClpP/crotonase"/>
    <property type="match status" value="1"/>
</dbReference>